<proteinExistence type="predicted"/>
<organism evidence="1 2">
    <name type="scientific">Agreia bicolorata</name>
    <dbReference type="NCBI Taxonomy" id="110935"/>
    <lineage>
        <taxon>Bacteria</taxon>
        <taxon>Bacillati</taxon>
        <taxon>Actinomycetota</taxon>
        <taxon>Actinomycetes</taxon>
        <taxon>Micrococcales</taxon>
        <taxon>Microbacteriaceae</taxon>
        <taxon>Agreia</taxon>
    </lineage>
</organism>
<dbReference type="RefSeq" id="WP_078714159.1">
    <property type="nucleotide sequence ID" value="NZ_FUYG01000004.1"/>
</dbReference>
<evidence type="ECO:0000313" key="2">
    <source>
        <dbReference type="Proteomes" id="UP000189735"/>
    </source>
</evidence>
<evidence type="ECO:0000313" key="1">
    <source>
        <dbReference type="EMBL" id="SKA93932.1"/>
    </source>
</evidence>
<dbReference type="AlphaFoldDB" id="A0A1T4XWJ4"/>
<dbReference type="Proteomes" id="UP000189735">
    <property type="component" value="Unassembled WGS sequence"/>
</dbReference>
<protein>
    <submittedName>
        <fullName evidence="1">Uncharacterized protein</fullName>
    </submittedName>
</protein>
<gene>
    <name evidence="1" type="ORF">SAMN06295879_1850</name>
</gene>
<sequence length="120" mass="13046">MLGWRRRAKAEQQDEANQQRLSELVNQTLMENFGPYGSFAITRRTEVDTDDIFHTVLAASVARDIVSTLTSHGVFRVAETPASRTPLAPINTVDVPAELAKAVTDAAPRTTTLVGPVRAA</sequence>
<dbReference type="EMBL" id="FUYG01000004">
    <property type="protein sequence ID" value="SKA93932.1"/>
    <property type="molecule type" value="Genomic_DNA"/>
</dbReference>
<reference evidence="2" key="1">
    <citation type="submission" date="2017-02" db="EMBL/GenBank/DDBJ databases">
        <authorList>
            <person name="Varghese N."/>
            <person name="Submissions S."/>
        </authorList>
    </citation>
    <scope>NUCLEOTIDE SEQUENCE [LARGE SCALE GENOMIC DNA]</scope>
    <source>
        <strain evidence="2">VKM Ac-2052</strain>
    </source>
</reference>
<accession>A0A1T4XWJ4</accession>
<name>A0A1T4XWJ4_9MICO</name>